<proteinExistence type="predicted"/>
<keyword evidence="2" id="KW-1185">Reference proteome</keyword>
<evidence type="ECO:0000313" key="1">
    <source>
        <dbReference type="EMBL" id="MCH95429.1"/>
    </source>
</evidence>
<accession>A0A392N8B9</accession>
<dbReference type="AlphaFoldDB" id="A0A392N8B9"/>
<protein>
    <submittedName>
        <fullName evidence="1">Uncharacterized protein</fullName>
    </submittedName>
</protein>
<sequence>MDSRSMFEQVKEYIERMKGIDVKKQVFGVNLTVNLSFTTLMITSSPQNTWCLQLDLVDNIGDVKALIKKKPLGGGTKRFRGRANCG</sequence>
<dbReference type="Proteomes" id="UP000265520">
    <property type="component" value="Unassembled WGS sequence"/>
</dbReference>
<evidence type="ECO:0000313" key="2">
    <source>
        <dbReference type="Proteomes" id="UP000265520"/>
    </source>
</evidence>
<dbReference type="EMBL" id="LXQA010029816">
    <property type="protein sequence ID" value="MCH95429.1"/>
    <property type="molecule type" value="Genomic_DNA"/>
</dbReference>
<comment type="caution">
    <text evidence="1">The sequence shown here is derived from an EMBL/GenBank/DDBJ whole genome shotgun (WGS) entry which is preliminary data.</text>
</comment>
<organism evidence="1 2">
    <name type="scientific">Trifolium medium</name>
    <dbReference type="NCBI Taxonomy" id="97028"/>
    <lineage>
        <taxon>Eukaryota</taxon>
        <taxon>Viridiplantae</taxon>
        <taxon>Streptophyta</taxon>
        <taxon>Embryophyta</taxon>
        <taxon>Tracheophyta</taxon>
        <taxon>Spermatophyta</taxon>
        <taxon>Magnoliopsida</taxon>
        <taxon>eudicotyledons</taxon>
        <taxon>Gunneridae</taxon>
        <taxon>Pentapetalae</taxon>
        <taxon>rosids</taxon>
        <taxon>fabids</taxon>
        <taxon>Fabales</taxon>
        <taxon>Fabaceae</taxon>
        <taxon>Papilionoideae</taxon>
        <taxon>50 kb inversion clade</taxon>
        <taxon>NPAAA clade</taxon>
        <taxon>Hologalegina</taxon>
        <taxon>IRL clade</taxon>
        <taxon>Trifolieae</taxon>
        <taxon>Trifolium</taxon>
    </lineage>
</organism>
<reference evidence="1 2" key="1">
    <citation type="journal article" date="2018" name="Front. Plant Sci.">
        <title>Red Clover (Trifolium pratense) and Zigzag Clover (T. medium) - A Picture of Genomic Similarities and Differences.</title>
        <authorList>
            <person name="Dluhosova J."/>
            <person name="Istvanek J."/>
            <person name="Nedelnik J."/>
            <person name="Repkova J."/>
        </authorList>
    </citation>
    <scope>NUCLEOTIDE SEQUENCE [LARGE SCALE GENOMIC DNA]</scope>
    <source>
        <strain evidence="2">cv. 10/8</strain>
        <tissue evidence="1">Leaf</tissue>
    </source>
</reference>
<name>A0A392N8B9_9FABA</name>